<feature type="transmembrane region" description="Helical" evidence="1">
    <location>
        <begin position="96"/>
        <end position="113"/>
    </location>
</feature>
<organism evidence="2 3">
    <name type="scientific">Vibrio palustris</name>
    <dbReference type="NCBI Taxonomy" id="1918946"/>
    <lineage>
        <taxon>Bacteria</taxon>
        <taxon>Pseudomonadati</taxon>
        <taxon>Pseudomonadota</taxon>
        <taxon>Gammaproteobacteria</taxon>
        <taxon>Vibrionales</taxon>
        <taxon>Vibrionaceae</taxon>
        <taxon>Vibrio</taxon>
    </lineage>
</organism>
<feature type="transmembrane region" description="Helical" evidence="1">
    <location>
        <begin position="18"/>
        <end position="37"/>
    </location>
</feature>
<evidence type="ECO:0000313" key="3">
    <source>
        <dbReference type="Proteomes" id="UP000189475"/>
    </source>
</evidence>
<dbReference type="STRING" id="1918946.VPAL9027_00252"/>
<feature type="transmembrane region" description="Helical" evidence="1">
    <location>
        <begin position="119"/>
        <end position="138"/>
    </location>
</feature>
<feature type="transmembrane region" description="Helical" evidence="1">
    <location>
        <begin position="57"/>
        <end position="75"/>
    </location>
</feature>
<dbReference type="InterPro" id="IPR021318">
    <property type="entry name" value="DUF2919"/>
</dbReference>
<dbReference type="AlphaFoldDB" id="A0A1R4B0B1"/>
<gene>
    <name evidence="2" type="primary">yfeZ</name>
    <name evidence="2" type="ORF">VPAL9027_00252</name>
</gene>
<keyword evidence="1" id="KW-0472">Membrane</keyword>
<dbReference type="RefSeq" id="WP_077311523.1">
    <property type="nucleotide sequence ID" value="NZ_AP024887.1"/>
</dbReference>
<evidence type="ECO:0000256" key="1">
    <source>
        <dbReference type="SAM" id="Phobius"/>
    </source>
</evidence>
<dbReference type="OrthoDB" id="6314776at2"/>
<dbReference type="Proteomes" id="UP000189475">
    <property type="component" value="Unassembled WGS sequence"/>
</dbReference>
<accession>A0A1R4B0B1</accession>
<dbReference type="Pfam" id="PF11143">
    <property type="entry name" value="DUF2919"/>
    <property type="match status" value="1"/>
</dbReference>
<evidence type="ECO:0000313" key="2">
    <source>
        <dbReference type="EMBL" id="SJL82327.1"/>
    </source>
</evidence>
<keyword evidence="1" id="KW-1133">Transmembrane helix</keyword>
<keyword evidence="1" id="KW-0812">Transmembrane</keyword>
<keyword evidence="3" id="KW-1185">Reference proteome</keyword>
<dbReference type="EMBL" id="FUFT01000001">
    <property type="protein sequence ID" value="SJL82327.1"/>
    <property type="molecule type" value="Genomic_DNA"/>
</dbReference>
<name>A0A1R4B0B1_9VIBR</name>
<proteinExistence type="predicted"/>
<protein>
    <submittedName>
        <fullName evidence="2">Inner membrane protein YfeZ</fullName>
    </submittedName>
</protein>
<reference evidence="2 3" key="1">
    <citation type="submission" date="2017-02" db="EMBL/GenBank/DDBJ databases">
        <authorList>
            <person name="Peterson S.W."/>
        </authorList>
    </citation>
    <scope>NUCLEOTIDE SEQUENCE [LARGE SCALE GENOMIC DNA]</scope>
    <source>
        <strain evidence="2 3">CECT 9027</strain>
    </source>
</reference>
<sequence length="168" mass="19821">MRYSLEDYDQHGFLKTPIWLWLTWFWLSKAWLVFVMAGATRHNGVDILAFCYPQRSHFYAELALGLPAVIMMWCLHLRHPERVIMTQWIHRLTRKVTLLSLIAQASLGVYYVILQHGKFEWFNGISLLFLLWMVLYVCNSRRLSVCFQMNNNHQVISPSGDTLIDSKD</sequence>